<protein>
    <submittedName>
        <fullName evidence="1">Uncharacterized protein</fullName>
    </submittedName>
</protein>
<dbReference type="AlphaFoldDB" id="A0A975GH32"/>
<evidence type="ECO:0000313" key="1">
    <source>
        <dbReference type="EMBL" id="QTA80877.1"/>
    </source>
</evidence>
<dbReference type="KEGG" id="dli:dnl_31910"/>
<sequence length="41" mass="4716">MNNIINPFANKGRIVTGKNFIGRFEGLKTCCQYSYRFTNAK</sequence>
<evidence type="ECO:0000313" key="2">
    <source>
        <dbReference type="Proteomes" id="UP000663720"/>
    </source>
</evidence>
<dbReference type="Proteomes" id="UP000663720">
    <property type="component" value="Chromosome"/>
</dbReference>
<accession>A0A975GH32</accession>
<keyword evidence="2" id="KW-1185">Reference proteome</keyword>
<proteinExistence type="predicted"/>
<name>A0A975GH32_9BACT</name>
<gene>
    <name evidence="1" type="ORF">dnl_31910</name>
</gene>
<reference evidence="1" key="1">
    <citation type="journal article" date="2021" name="Microb. Physiol.">
        <title>Proteogenomic Insights into the Physiology of Marine, Sulfate-Reducing, Filamentous Desulfonema limicola and Desulfonema magnum.</title>
        <authorList>
            <person name="Schnaars V."/>
            <person name="Wohlbrand L."/>
            <person name="Scheve S."/>
            <person name="Hinrichs C."/>
            <person name="Reinhardt R."/>
            <person name="Rabus R."/>
        </authorList>
    </citation>
    <scope>NUCLEOTIDE SEQUENCE</scope>
    <source>
        <strain evidence="1">5ac10</strain>
    </source>
</reference>
<dbReference type="EMBL" id="CP061799">
    <property type="protein sequence ID" value="QTA80877.1"/>
    <property type="molecule type" value="Genomic_DNA"/>
</dbReference>
<organism evidence="1 2">
    <name type="scientific">Desulfonema limicola</name>
    <dbReference type="NCBI Taxonomy" id="45656"/>
    <lineage>
        <taxon>Bacteria</taxon>
        <taxon>Pseudomonadati</taxon>
        <taxon>Thermodesulfobacteriota</taxon>
        <taxon>Desulfobacteria</taxon>
        <taxon>Desulfobacterales</taxon>
        <taxon>Desulfococcaceae</taxon>
        <taxon>Desulfonema</taxon>
    </lineage>
</organism>